<comment type="caution">
    <text evidence="1">The sequence shown here is derived from an EMBL/GenBank/DDBJ whole genome shotgun (WGS) entry which is preliminary data.</text>
</comment>
<name>A0ACB8UFF3_9APHY</name>
<dbReference type="EMBL" id="MU274903">
    <property type="protein sequence ID" value="KAI0092769.1"/>
    <property type="molecule type" value="Genomic_DNA"/>
</dbReference>
<accession>A0ACB8UFF3</accession>
<evidence type="ECO:0000313" key="1">
    <source>
        <dbReference type="EMBL" id="KAI0092769.1"/>
    </source>
</evidence>
<organism evidence="1 2">
    <name type="scientific">Irpex rosettiformis</name>
    <dbReference type="NCBI Taxonomy" id="378272"/>
    <lineage>
        <taxon>Eukaryota</taxon>
        <taxon>Fungi</taxon>
        <taxon>Dikarya</taxon>
        <taxon>Basidiomycota</taxon>
        <taxon>Agaricomycotina</taxon>
        <taxon>Agaricomycetes</taxon>
        <taxon>Polyporales</taxon>
        <taxon>Irpicaceae</taxon>
        <taxon>Irpex</taxon>
    </lineage>
</organism>
<reference evidence="1" key="1">
    <citation type="journal article" date="2021" name="Environ. Microbiol.">
        <title>Gene family expansions and transcriptome signatures uncover fungal adaptations to wood decay.</title>
        <authorList>
            <person name="Hage H."/>
            <person name="Miyauchi S."/>
            <person name="Viragh M."/>
            <person name="Drula E."/>
            <person name="Min B."/>
            <person name="Chaduli D."/>
            <person name="Navarro D."/>
            <person name="Favel A."/>
            <person name="Norest M."/>
            <person name="Lesage-Meessen L."/>
            <person name="Balint B."/>
            <person name="Merenyi Z."/>
            <person name="de Eugenio L."/>
            <person name="Morin E."/>
            <person name="Martinez A.T."/>
            <person name="Baldrian P."/>
            <person name="Stursova M."/>
            <person name="Martinez M.J."/>
            <person name="Novotny C."/>
            <person name="Magnuson J.K."/>
            <person name="Spatafora J.W."/>
            <person name="Maurice S."/>
            <person name="Pangilinan J."/>
            <person name="Andreopoulos W."/>
            <person name="LaButti K."/>
            <person name="Hundley H."/>
            <person name="Na H."/>
            <person name="Kuo A."/>
            <person name="Barry K."/>
            <person name="Lipzen A."/>
            <person name="Henrissat B."/>
            <person name="Riley R."/>
            <person name="Ahrendt S."/>
            <person name="Nagy L.G."/>
            <person name="Grigoriev I.V."/>
            <person name="Martin F."/>
            <person name="Rosso M.N."/>
        </authorList>
    </citation>
    <scope>NUCLEOTIDE SEQUENCE</scope>
    <source>
        <strain evidence="1">CBS 384.51</strain>
    </source>
</reference>
<evidence type="ECO:0000313" key="2">
    <source>
        <dbReference type="Proteomes" id="UP001055072"/>
    </source>
</evidence>
<dbReference type="Proteomes" id="UP001055072">
    <property type="component" value="Unassembled WGS sequence"/>
</dbReference>
<sequence>MYPPQLTAQTTVVDDQQQQQQQSSPIPNEGSNSPVSQPSSSPKQESPTAQKTDGMPQQPAKPQATFLTKLYALLERPENHHMIRWDQAGEHIIVERPEQLALHVLPSVYRQSRFASFSRQLNIYGFMRKVNLRNVDPAIDDPDASTWSHPTLNRHSPPEVVANFKRRVPPRLPKPRKRDVNTDVPTIPPPRSAIGMGHLPIGASSGPGSPGRRRGLSAPGSFTPLTQPGAAGWTTNYRTALPPLTVPDSHPSSLSGHPHNGMYAHSHPLTPADEPPSSSYASMSSYPNATSASNGRDMILPSPSSYSYQAQDPHWSYSSSGPPSASSGSLSSLLNPHTSSTTSSYASTRPTPHINTYSSAYSLPTISRPAHQGGASPESRPTTGYSASSLSSLPTPFDETAPHSFEYSRPGSSHRPLTPGSSRPTSSKASYNGQTLSVRRDRRHSHAMSPYPIHYSEHPSSERPSTSPHPGENHADAGGLPRVRSMQTMNMSGVNESYGYNPAQADFAFGAVDDHHHSGPGVSGGGGGGVYGRSVRQSASASSLSGSSSAANTPGAEGGYGGQGGHGDNVDINRCE</sequence>
<keyword evidence="2" id="KW-1185">Reference proteome</keyword>
<gene>
    <name evidence="1" type="ORF">BDY19DRAFT_883239</name>
</gene>
<keyword evidence="1" id="KW-0238">DNA-binding</keyword>
<proteinExistence type="predicted"/>
<protein>
    <submittedName>
        <fullName evidence="1">HSF-type DNA-binding-domain-containing protein</fullName>
    </submittedName>
</protein>